<proteinExistence type="predicted"/>
<dbReference type="InParanoid" id="A0A2G5DQT3"/>
<organism evidence="2 3">
    <name type="scientific">Aquilegia coerulea</name>
    <name type="common">Rocky mountain columbine</name>
    <dbReference type="NCBI Taxonomy" id="218851"/>
    <lineage>
        <taxon>Eukaryota</taxon>
        <taxon>Viridiplantae</taxon>
        <taxon>Streptophyta</taxon>
        <taxon>Embryophyta</taxon>
        <taxon>Tracheophyta</taxon>
        <taxon>Spermatophyta</taxon>
        <taxon>Magnoliopsida</taxon>
        <taxon>Ranunculales</taxon>
        <taxon>Ranunculaceae</taxon>
        <taxon>Thalictroideae</taxon>
        <taxon>Aquilegia</taxon>
    </lineage>
</organism>
<dbReference type="PANTHER" id="PTHR34807">
    <property type="entry name" value="OS08G0270800 PROTEIN"/>
    <property type="match status" value="1"/>
</dbReference>
<protein>
    <submittedName>
        <fullName evidence="2">Uncharacterized protein</fullName>
    </submittedName>
</protein>
<keyword evidence="3" id="KW-1185">Reference proteome</keyword>
<feature type="region of interest" description="Disordered" evidence="1">
    <location>
        <begin position="174"/>
        <end position="195"/>
    </location>
</feature>
<dbReference type="PANTHER" id="PTHR34807:SF3">
    <property type="entry name" value="OS08G0270800 PROTEIN"/>
    <property type="match status" value="1"/>
</dbReference>
<evidence type="ECO:0000256" key="1">
    <source>
        <dbReference type="SAM" id="MobiDB-lite"/>
    </source>
</evidence>
<dbReference type="EMBL" id="KZ305033">
    <property type="protein sequence ID" value="PIA45884.1"/>
    <property type="molecule type" value="Genomic_DNA"/>
</dbReference>
<evidence type="ECO:0000313" key="3">
    <source>
        <dbReference type="Proteomes" id="UP000230069"/>
    </source>
</evidence>
<sequence length="195" mass="23046">MLKKKMKGVMMDSSPSYVFEEETNKSRKFQSLMQDYNDLFKETEVRRRNIQLAKRRRQILLAEVRFLRQRYEELMEYQSREQDLARTQVPQTHQDAHPAERSRRDKEAALPNPVPVLDLNQVANDEDEEMEYQHVVEPMKVEKNPMKLSLGRSGKPPLPPRQKDMKLTVCRDIRKGSNRSGKRKISLQDPVPLRV</sequence>
<feature type="compositionally biased region" description="Basic and acidic residues" evidence="1">
    <location>
        <begin position="94"/>
        <end position="108"/>
    </location>
</feature>
<dbReference type="AlphaFoldDB" id="A0A2G5DQT3"/>
<gene>
    <name evidence="2" type="ORF">AQUCO_01600258v1</name>
</gene>
<dbReference type="STRING" id="218851.A0A2G5DQT3"/>
<dbReference type="Proteomes" id="UP000230069">
    <property type="component" value="Unassembled WGS sequence"/>
</dbReference>
<feature type="region of interest" description="Disordered" evidence="1">
    <location>
        <begin position="81"/>
        <end position="111"/>
    </location>
</feature>
<dbReference type="OrthoDB" id="993453at2759"/>
<feature type="region of interest" description="Disordered" evidence="1">
    <location>
        <begin position="147"/>
        <end position="166"/>
    </location>
</feature>
<reference evidence="2 3" key="1">
    <citation type="submission" date="2017-09" db="EMBL/GenBank/DDBJ databases">
        <title>WGS assembly of Aquilegia coerulea Goldsmith.</title>
        <authorList>
            <person name="Hodges S."/>
            <person name="Kramer E."/>
            <person name="Nordborg M."/>
            <person name="Tomkins J."/>
            <person name="Borevitz J."/>
            <person name="Derieg N."/>
            <person name="Yan J."/>
            <person name="Mihaltcheva S."/>
            <person name="Hayes R.D."/>
            <person name="Rokhsar D."/>
        </authorList>
    </citation>
    <scope>NUCLEOTIDE SEQUENCE [LARGE SCALE GENOMIC DNA]</scope>
    <source>
        <strain evidence="3">cv. Goldsmith</strain>
    </source>
</reference>
<evidence type="ECO:0000313" key="2">
    <source>
        <dbReference type="EMBL" id="PIA45884.1"/>
    </source>
</evidence>
<name>A0A2G5DQT3_AQUCA</name>
<accession>A0A2G5DQT3</accession>
<dbReference type="FunCoup" id="A0A2G5DQT3">
    <property type="interactions" value="429"/>
</dbReference>
<feature type="compositionally biased region" description="Basic residues" evidence="1">
    <location>
        <begin position="176"/>
        <end position="185"/>
    </location>
</feature>